<evidence type="ECO:0000313" key="1">
    <source>
        <dbReference type="EMBL" id="QQE91064.1"/>
    </source>
</evidence>
<geneLocation type="plasmid" evidence="1 2">
    <name>unnamed1</name>
</geneLocation>
<proteinExistence type="predicted"/>
<protein>
    <submittedName>
        <fullName evidence="1">Uncharacterized protein</fullName>
    </submittedName>
</protein>
<dbReference type="EMBL" id="CP066311">
    <property type="protein sequence ID" value="QQE91064.1"/>
    <property type="molecule type" value="Genomic_DNA"/>
</dbReference>
<dbReference type="Proteomes" id="UP000596192">
    <property type="component" value="Plasmid unnamed1"/>
</dbReference>
<gene>
    <name evidence="1" type="ORF">GKQ51_22900</name>
</gene>
<organism evidence="1 2">
    <name type="scientific">Azotobacter chroococcum</name>
    <dbReference type="NCBI Taxonomy" id="353"/>
    <lineage>
        <taxon>Bacteria</taxon>
        <taxon>Pseudomonadati</taxon>
        <taxon>Pseudomonadota</taxon>
        <taxon>Gammaproteobacteria</taxon>
        <taxon>Pseudomonadales</taxon>
        <taxon>Pseudomonadaceae</taxon>
        <taxon>Azotobacter</taxon>
    </lineage>
</organism>
<accession>A0AAQ0C1G7</accession>
<dbReference type="RefSeq" id="WP_198868144.1">
    <property type="nucleotide sequence ID" value="NZ_CP066311.1"/>
</dbReference>
<sequence>MERFRSLRDLRLMDGFSLSPLPEIPSGLKTKRPQQTIIPGGKNFLGLHVWEDNKVSS</sequence>
<evidence type="ECO:0000313" key="2">
    <source>
        <dbReference type="Proteomes" id="UP000596192"/>
    </source>
</evidence>
<name>A0AAQ0C1G7_9GAMM</name>
<keyword evidence="1" id="KW-0614">Plasmid</keyword>
<dbReference type="AlphaFoldDB" id="A0AAQ0C1G7"/>
<reference evidence="1 2" key="1">
    <citation type="submission" date="2020-12" db="EMBL/GenBank/DDBJ databases">
        <title>Genomic Analysis and Response surface optimization of nitrogen-fixing conditions for A. chroococcum strain HR1, Isolation from rhizosphere soil.</title>
        <authorList>
            <person name="Li J."/>
            <person name="Yang H."/>
            <person name="Liu H."/>
            <person name="Wang C."/>
            <person name="Tian Y."/>
            <person name="Lu X.Y."/>
        </authorList>
    </citation>
    <scope>NUCLEOTIDE SEQUENCE [LARGE SCALE GENOMIC DNA]</scope>
    <source>
        <strain evidence="1 2">HR1</strain>
        <plasmid evidence="1 2">unnamed1</plasmid>
    </source>
</reference>